<proteinExistence type="inferred from homology"/>
<dbReference type="PANTHER" id="PTHR11567">
    <property type="entry name" value="ACID PHOSPHATASE-RELATED"/>
    <property type="match status" value="1"/>
</dbReference>
<accession>A0ABM0M655</accession>
<dbReference type="InterPro" id="IPR050645">
    <property type="entry name" value="Histidine_acid_phosphatase"/>
</dbReference>
<organism evidence="2 3">
    <name type="scientific">Saccoglossus kowalevskii</name>
    <name type="common">Acorn worm</name>
    <dbReference type="NCBI Taxonomy" id="10224"/>
    <lineage>
        <taxon>Eukaryota</taxon>
        <taxon>Metazoa</taxon>
        <taxon>Hemichordata</taxon>
        <taxon>Enteropneusta</taxon>
        <taxon>Harrimaniidae</taxon>
        <taxon>Saccoglossus</taxon>
    </lineage>
</organism>
<dbReference type="InterPro" id="IPR029033">
    <property type="entry name" value="His_PPase_superfam"/>
</dbReference>
<dbReference type="GeneID" id="102809865"/>
<dbReference type="Pfam" id="PF00328">
    <property type="entry name" value="His_Phos_2"/>
    <property type="match status" value="1"/>
</dbReference>
<dbReference type="PANTHER" id="PTHR11567:SF202">
    <property type="entry name" value="LYSOPHOSPHATIDIC ACID PHOSPHATASE TYPE 6"/>
    <property type="match status" value="1"/>
</dbReference>
<protein>
    <submittedName>
        <fullName evidence="3">Lysophosphatidic acid phosphatase type 6-like</fullName>
    </submittedName>
</protein>
<dbReference type="Proteomes" id="UP000694865">
    <property type="component" value="Unplaced"/>
</dbReference>
<dbReference type="SUPFAM" id="SSF53254">
    <property type="entry name" value="Phosphoglycerate mutase-like"/>
    <property type="match status" value="1"/>
</dbReference>
<keyword evidence="2" id="KW-1185">Reference proteome</keyword>
<reference evidence="3" key="1">
    <citation type="submission" date="2025-08" db="UniProtKB">
        <authorList>
            <consortium name="RefSeq"/>
        </authorList>
    </citation>
    <scope>IDENTIFICATION</scope>
    <source>
        <tissue evidence="3">Testes</tissue>
    </source>
</reference>
<evidence type="ECO:0000256" key="1">
    <source>
        <dbReference type="ARBA" id="ARBA00005375"/>
    </source>
</evidence>
<evidence type="ECO:0000313" key="3">
    <source>
        <dbReference type="RefSeq" id="XP_006815496.1"/>
    </source>
</evidence>
<gene>
    <name evidence="3" type="primary">LOC102809865</name>
</gene>
<dbReference type="Gene3D" id="3.40.50.1240">
    <property type="entry name" value="Phosphoglycerate mutase-like"/>
    <property type="match status" value="1"/>
</dbReference>
<comment type="similarity">
    <text evidence="1">Belongs to the histidine acid phosphatase family.</text>
</comment>
<dbReference type="RefSeq" id="XP_006815496.1">
    <property type="nucleotide sequence ID" value="XM_006815433.1"/>
</dbReference>
<name>A0ABM0M655_SACKO</name>
<evidence type="ECO:0000313" key="2">
    <source>
        <dbReference type="Proteomes" id="UP000694865"/>
    </source>
</evidence>
<dbReference type="InterPro" id="IPR000560">
    <property type="entry name" value="His_Pase_clade-2"/>
</dbReference>
<sequence>MASNTVGSGGQTYDSTDHLQQVHAQIFIRHGSRTPMNTTPNVESATWDKNELFSGAENTCIDYEVKSINGGPAPFWTAEARYRTRILKGGSLPGQLTAKGMRQLYELGLQLRKEYIQERGFLSHTYCPSEVYIRSTNIARTQESARSCIAGMYQESIPKPPDDPVVIYTDDEATEILYPSNRHCKRLGSHTKWLEKHLDVIPGLSKDRKTIQQLLKLDNEEDVNFINIRDDIFARMSHSLAVPEVLKPHVDCIEMRTLELTRATVMGTTNEDNTEILKMSVGPLVELILQNMKEAADGKSGCKFHLYACHDSSIIAILSAFDIFDNQWPPFAADLRFEVYRNTIGQHFVKISYVGKVLTMPCLIPLDSLVSKMITIATDKTCHGGLCQDPLYTSGDESQVNIADGVGV</sequence>
<dbReference type="CDD" id="cd07061">
    <property type="entry name" value="HP_HAP_like"/>
    <property type="match status" value="1"/>
</dbReference>